<evidence type="ECO:0000256" key="1">
    <source>
        <dbReference type="SAM" id="Coils"/>
    </source>
</evidence>
<reference evidence="2 3" key="1">
    <citation type="submission" date="2024-09" db="EMBL/GenBank/DDBJ databases">
        <title>Chromosome-scale assembly of Riccia fluitans.</title>
        <authorList>
            <person name="Paukszto L."/>
            <person name="Sawicki J."/>
            <person name="Karawczyk K."/>
            <person name="Piernik-Szablinska J."/>
            <person name="Szczecinska M."/>
            <person name="Mazdziarz M."/>
        </authorList>
    </citation>
    <scope>NUCLEOTIDE SEQUENCE [LARGE SCALE GENOMIC DNA]</scope>
    <source>
        <strain evidence="2">Rf_01</strain>
        <tissue evidence="2">Aerial parts of the thallus</tissue>
    </source>
</reference>
<gene>
    <name evidence="2" type="ORF">R1flu_008575</name>
</gene>
<keyword evidence="1" id="KW-0175">Coiled coil</keyword>
<proteinExistence type="predicted"/>
<dbReference type="AlphaFoldDB" id="A0ABD1YCB5"/>
<keyword evidence="3" id="KW-1185">Reference proteome</keyword>
<dbReference type="EMBL" id="JBHFFA010000005">
    <property type="protein sequence ID" value="KAL2624330.1"/>
    <property type="molecule type" value="Genomic_DNA"/>
</dbReference>
<sequence length="94" mass="10356">MDKKGKAVADTPLSTIPKSRVEIRCPLVDPEAPGPWTRSHDEVLVQVSKDIDASQQITAQEASESALKEQEQKNEELVASLKITQREIGEDAMN</sequence>
<protein>
    <submittedName>
        <fullName evidence="2">Uncharacterized protein</fullName>
    </submittedName>
</protein>
<evidence type="ECO:0000313" key="2">
    <source>
        <dbReference type="EMBL" id="KAL2624330.1"/>
    </source>
</evidence>
<comment type="caution">
    <text evidence="2">The sequence shown here is derived from an EMBL/GenBank/DDBJ whole genome shotgun (WGS) entry which is preliminary data.</text>
</comment>
<name>A0ABD1YCB5_9MARC</name>
<feature type="coiled-coil region" evidence="1">
    <location>
        <begin position="60"/>
        <end position="87"/>
    </location>
</feature>
<dbReference type="Proteomes" id="UP001605036">
    <property type="component" value="Unassembled WGS sequence"/>
</dbReference>
<accession>A0ABD1YCB5</accession>
<organism evidence="2 3">
    <name type="scientific">Riccia fluitans</name>
    <dbReference type="NCBI Taxonomy" id="41844"/>
    <lineage>
        <taxon>Eukaryota</taxon>
        <taxon>Viridiplantae</taxon>
        <taxon>Streptophyta</taxon>
        <taxon>Embryophyta</taxon>
        <taxon>Marchantiophyta</taxon>
        <taxon>Marchantiopsida</taxon>
        <taxon>Marchantiidae</taxon>
        <taxon>Marchantiales</taxon>
        <taxon>Ricciaceae</taxon>
        <taxon>Riccia</taxon>
    </lineage>
</organism>
<evidence type="ECO:0000313" key="3">
    <source>
        <dbReference type="Proteomes" id="UP001605036"/>
    </source>
</evidence>